<evidence type="ECO:0000256" key="5">
    <source>
        <dbReference type="ARBA" id="ARBA00022801"/>
    </source>
</evidence>
<evidence type="ECO:0000256" key="1">
    <source>
        <dbReference type="ARBA" id="ARBA00001946"/>
    </source>
</evidence>
<dbReference type="Pfam" id="PF04029">
    <property type="entry name" value="2-ph_phosp"/>
    <property type="match status" value="1"/>
</dbReference>
<dbReference type="GO" id="GO:0050532">
    <property type="term" value="F:2-phosphosulfolactate phosphatase activity"/>
    <property type="evidence" value="ECO:0007669"/>
    <property type="project" value="UniProtKB-EC"/>
</dbReference>
<dbReference type="GO" id="GO:0000287">
    <property type="term" value="F:magnesium ion binding"/>
    <property type="evidence" value="ECO:0007669"/>
    <property type="project" value="InterPro"/>
</dbReference>
<evidence type="ECO:0000256" key="7">
    <source>
        <dbReference type="ARBA" id="ARBA00033711"/>
    </source>
</evidence>
<proteinExistence type="inferred from homology"/>
<evidence type="ECO:0000256" key="2">
    <source>
        <dbReference type="ARBA" id="ARBA00009997"/>
    </source>
</evidence>
<sequence length="150" mass="15817">MQVTSNGTVGVHAARHAPLILCASLANASATARAIRASGSKRVIYVVTGNQGTADEDLACADLIHAQTKGTGLPTDSVERVRGSAAAHALREDIAACRPGVSSDDVDLACEIDRFDFALITEENHGRFDLRSSTSERGRWLEGGGVRRTT</sequence>
<comment type="similarity">
    <text evidence="2">Belongs to the ComB family.</text>
</comment>
<dbReference type="InterPro" id="IPR005238">
    <property type="entry name" value="ComB-like"/>
</dbReference>
<dbReference type="SUPFAM" id="SSF142823">
    <property type="entry name" value="ComB-like"/>
    <property type="match status" value="1"/>
</dbReference>
<dbReference type="AlphaFoldDB" id="A0A852VNB6"/>
<dbReference type="PANTHER" id="PTHR37311:SF1">
    <property type="entry name" value="2-PHOSPHOSULFOLACTATE PHOSPHATASE-RELATED"/>
    <property type="match status" value="1"/>
</dbReference>
<dbReference type="Gene3D" id="3.90.1560.10">
    <property type="entry name" value="ComB-like"/>
    <property type="match status" value="1"/>
</dbReference>
<keyword evidence="5 8" id="KW-0378">Hydrolase</keyword>
<accession>A0A852VNB6</accession>
<reference evidence="8 9" key="1">
    <citation type="submission" date="2020-07" db="EMBL/GenBank/DDBJ databases">
        <title>Sequencing the genomes of 1000 actinobacteria strains.</title>
        <authorList>
            <person name="Klenk H.-P."/>
        </authorList>
    </citation>
    <scope>NUCLEOTIDE SEQUENCE [LARGE SCALE GENOMIC DNA]</scope>
    <source>
        <strain evidence="8 9">DSM 26154</strain>
    </source>
</reference>
<dbReference type="Proteomes" id="UP000554054">
    <property type="component" value="Unassembled WGS sequence"/>
</dbReference>
<keyword evidence="6" id="KW-0460">Magnesium</keyword>
<dbReference type="PANTHER" id="PTHR37311">
    <property type="entry name" value="2-PHOSPHOSULFOLACTATE PHOSPHATASE-RELATED"/>
    <property type="match status" value="1"/>
</dbReference>
<evidence type="ECO:0000256" key="4">
    <source>
        <dbReference type="ARBA" id="ARBA00021948"/>
    </source>
</evidence>
<comment type="catalytic activity">
    <reaction evidence="7">
        <text>(2R)-O-phospho-3-sulfolactate + H2O = (2R)-3-sulfolactate + phosphate</text>
        <dbReference type="Rhea" id="RHEA:23416"/>
        <dbReference type="ChEBI" id="CHEBI:15377"/>
        <dbReference type="ChEBI" id="CHEBI:15597"/>
        <dbReference type="ChEBI" id="CHEBI:43474"/>
        <dbReference type="ChEBI" id="CHEBI:58738"/>
        <dbReference type="EC" id="3.1.3.71"/>
    </reaction>
</comment>
<dbReference type="EMBL" id="JACCAE010000001">
    <property type="protein sequence ID" value="NYF97429.1"/>
    <property type="molecule type" value="Genomic_DNA"/>
</dbReference>
<evidence type="ECO:0000313" key="8">
    <source>
        <dbReference type="EMBL" id="NYF97429.1"/>
    </source>
</evidence>
<comment type="caution">
    <text evidence="8">The sequence shown here is derived from an EMBL/GenBank/DDBJ whole genome shotgun (WGS) entry which is preliminary data.</text>
</comment>
<comment type="cofactor">
    <cofactor evidence="1">
        <name>Mg(2+)</name>
        <dbReference type="ChEBI" id="CHEBI:18420"/>
    </cofactor>
</comment>
<dbReference type="InterPro" id="IPR036702">
    <property type="entry name" value="ComB-like_sf"/>
</dbReference>
<protein>
    <recommendedName>
        <fullName evidence="4">Probable 2-phosphosulfolactate phosphatase</fullName>
        <ecNumber evidence="3">3.1.3.71</ecNumber>
    </recommendedName>
</protein>
<keyword evidence="9" id="KW-1185">Reference proteome</keyword>
<evidence type="ECO:0000256" key="6">
    <source>
        <dbReference type="ARBA" id="ARBA00022842"/>
    </source>
</evidence>
<organism evidence="8 9">
    <name type="scientific">Janibacter cremeus</name>
    <dbReference type="NCBI Taxonomy" id="1285192"/>
    <lineage>
        <taxon>Bacteria</taxon>
        <taxon>Bacillati</taxon>
        <taxon>Actinomycetota</taxon>
        <taxon>Actinomycetes</taxon>
        <taxon>Micrococcales</taxon>
        <taxon>Intrasporangiaceae</taxon>
        <taxon>Janibacter</taxon>
    </lineage>
</organism>
<gene>
    <name evidence="8" type="ORF">BJY20_000821</name>
</gene>
<evidence type="ECO:0000313" key="9">
    <source>
        <dbReference type="Proteomes" id="UP000554054"/>
    </source>
</evidence>
<evidence type="ECO:0000256" key="3">
    <source>
        <dbReference type="ARBA" id="ARBA00012953"/>
    </source>
</evidence>
<dbReference type="EC" id="3.1.3.71" evidence="3"/>
<dbReference type="GO" id="GO:0050545">
    <property type="term" value="F:sulfopyruvate decarboxylase activity"/>
    <property type="evidence" value="ECO:0007669"/>
    <property type="project" value="TreeGrafter"/>
</dbReference>
<name>A0A852VNB6_9MICO</name>